<name>A0A0G1CFW6_9BACT</name>
<reference evidence="1 2" key="1">
    <citation type="journal article" date="2015" name="Nature">
        <title>rRNA introns, odd ribosomes, and small enigmatic genomes across a large radiation of phyla.</title>
        <authorList>
            <person name="Brown C.T."/>
            <person name="Hug L.A."/>
            <person name="Thomas B.C."/>
            <person name="Sharon I."/>
            <person name="Castelle C.J."/>
            <person name="Singh A."/>
            <person name="Wilkins M.J."/>
            <person name="Williams K.H."/>
            <person name="Banfield J.F."/>
        </authorList>
    </citation>
    <scope>NUCLEOTIDE SEQUENCE [LARGE SCALE GENOMIC DNA]</scope>
</reference>
<organism evidence="1 2">
    <name type="scientific">Candidatus Gottesmanbacteria bacterium GW2011_GWA1_43_11</name>
    <dbReference type="NCBI Taxonomy" id="1618436"/>
    <lineage>
        <taxon>Bacteria</taxon>
        <taxon>Candidatus Gottesmaniibacteriota</taxon>
    </lineage>
</organism>
<dbReference type="Proteomes" id="UP000034543">
    <property type="component" value="Unassembled WGS sequence"/>
</dbReference>
<sequence length="76" mass="8988">MASEFEKQPTNSEPAPWENQLFDLRHLHGSNFDLTQRAEENKLYKFGHFQVLNLSIKITITSAQDRPSWRTQDRNK</sequence>
<dbReference type="STRING" id="1618436.UV59_C0015G0008"/>
<proteinExistence type="predicted"/>
<accession>A0A0G1CFW6</accession>
<dbReference type="AlphaFoldDB" id="A0A0G1CFW6"/>
<comment type="caution">
    <text evidence="1">The sequence shown here is derived from an EMBL/GenBank/DDBJ whole genome shotgun (WGS) entry which is preliminary data.</text>
</comment>
<protein>
    <submittedName>
        <fullName evidence="1">Uncharacterized protein</fullName>
    </submittedName>
</protein>
<evidence type="ECO:0000313" key="2">
    <source>
        <dbReference type="Proteomes" id="UP000034543"/>
    </source>
</evidence>
<gene>
    <name evidence="1" type="ORF">UV59_C0015G0008</name>
</gene>
<dbReference type="EMBL" id="LCFB01000015">
    <property type="protein sequence ID" value="KKS84685.1"/>
    <property type="molecule type" value="Genomic_DNA"/>
</dbReference>
<evidence type="ECO:0000313" key="1">
    <source>
        <dbReference type="EMBL" id="KKS84685.1"/>
    </source>
</evidence>